<dbReference type="RefSeq" id="XP_066658779.1">
    <property type="nucleotide sequence ID" value="XM_066799162.1"/>
</dbReference>
<proteinExistence type="inferred from homology"/>
<keyword evidence="3 4" id="KW-0687">Ribonucleoprotein</keyword>
<gene>
    <name evidence="6" type="ORF">J3D65DRAFT_613948</name>
</gene>
<name>A0ABR1M4G7_9PEZI</name>
<evidence type="ECO:0000256" key="5">
    <source>
        <dbReference type="SAM" id="MobiDB-lite"/>
    </source>
</evidence>
<dbReference type="Pfam" id="PF00237">
    <property type="entry name" value="Ribosomal_L22"/>
    <property type="match status" value="2"/>
</dbReference>
<evidence type="ECO:0000313" key="7">
    <source>
        <dbReference type="Proteomes" id="UP001360953"/>
    </source>
</evidence>
<dbReference type="SUPFAM" id="SSF54843">
    <property type="entry name" value="Ribosomal protein L22"/>
    <property type="match status" value="1"/>
</dbReference>
<evidence type="ECO:0000256" key="2">
    <source>
        <dbReference type="ARBA" id="ARBA00022980"/>
    </source>
</evidence>
<reference evidence="6 7" key="1">
    <citation type="submission" date="2024-04" db="EMBL/GenBank/DDBJ databases">
        <title>Phyllosticta paracitricarpa is synonymous to the EU quarantine fungus P. citricarpa based on phylogenomic analyses.</title>
        <authorList>
            <consortium name="Lawrence Berkeley National Laboratory"/>
            <person name="Van ingen-buijs V.A."/>
            <person name="Van westerhoven A.C."/>
            <person name="Haridas S."/>
            <person name="Skiadas P."/>
            <person name="Martin F."/>
            <person name="Groenewald J.Z."/>
            <person name="Crous P.W."/>
            <person name="Seidl M.F."/>
        </authorList>
    </citation>
    <scope>NUCLEOTIDE SEQUENCE [LARGE SCALE GENOMIC DNA]</scope>
    <source>
        <strain evidence="6 7">CPC 17464</strain>
    </source>
</reference>
<dbReference type="InterPro" id="IPR047867">
    <property type="entry name" value="Ribosomal_uL22_bac/org-type"/>
</dbReference>
<dbReference type="CDD" id="cd00336">
    <property type="entry name" value="Ribosomal_L22"/>
    <property type="match status" value="1"/>
</dbReference>
<dbReference type="GeneID" id="92032068"/>
<keyword evidence="2 4" id="KW-0689">Ribosomal protein</keyword>
<accession>A0ABR1M4G7</accession>
<dbReference type="Gene3D" id="3.90.470.10">
    <property type="entry name" value="Ribosomal protein L22/L17"/>
    <property type="match status" value="1"/>
</dbReference>
<comment type="similarity">
    <text evidence="1 4">Belongs to the universal ribosomal protein uL22 family.</text>
</comment>
<evidence type="ECO:0000313" key="6">
    <source>
        <dbReference type="EMBL" id="KAK7542486.1"/>
    </source>
</evidence>
<keyword evidence="7" id="KW-1185">Reference proteome</keyword>
<organism evidence="6 7">
    <name type="scientific">Phyllosticta citribraziliensis</name>
    <dbReference type="NCBI Taxonomy" id="989973"/>
    <lineage>
        <taxon>Eukaryota</taxon>
        <taxon>Fungi</taxon>
        <taxon>Dikarya</taxon>
        <taxon>Ascomycota</taxon>
        <taxon>Pezizomycotina</taxon>
        <taxon>Dothideomycetes</taxon>
        <taxon>Dothideomycetes incertae sedis</taxon>
        <taxon>Botryosphaeriales</taxon>
        <taxon>Phyllostictaceae</taxon>
        <taxon>Phyllosticta</taxon>
    </lineage>
</organism>
<feature type="compositionally biased region" description="Basic and acidic residues" evidence="5">
    <location>
        <begin position="186"/>
        <end position="202"/>
    </location>
</feature>
<dbReference type="InterPro" id="IPR036394">
    <property type="entry name" value="Ribosomal_uL22_sf"/>
</dbReference>
<sequence>MTISMDAGMLPMSRRAKQVNAPHQTSVGYINRSPTRKTDSLGALSIWYSAIPGSLTALDTAPRRRLPADFPLLGSVPLADFLGFSTASASSTALASTHLHAMSVRLPARRLLQPAVSLSHQPRRNAWSFGNLFRSKSKKDSEAKSIQGSSNPILDDYLKKKHSKQPGSQEQPGPKGDLAPTSIFDDGSKQPKERSKEEQERRAAKKERNRQAMAMALDPKPEQRMRWERKMVIREVRKRGRLTRAQQIKRTEREDLVKSPWIKTSVKKLNMLARQIAGKSLDEALLQMRFSKKKAAQDILQHLEYARDHAVVSRGMGLGKVEGTSGSPTAIRLKDGKKKLVTDKTNLYVDQAWVGRGEYGRAYDYRARGRVNVMRLPSTSISIKLKEEATRIREYKEREEKKANRKVWVHLPDRVIPTQRQHVMW</sequence>
<evidence type="ECO:0000256" key="1">
    <source>
        <dbReference type="ARBA" id="ARBA00009451"/>
    </source>
</evidence>
<evidence type="ECO:0000256" key="3">
    <source>
        <dbReference type="ARBA" id="ARBA00023274"/>
    </source>
</evidence>
<evidence type="ECO:0000256" key="4">
    <source>
        <dbReference type="RuleBase" id="RU004005"/>
    </source>
</evidence>
<dbReference type="PANTHER" id="PTHR13501">
    <property type="entry name" value="CHLOROPLAST 50S RIBOSOMAL PROTEIN L22-RELATED"/>
    <property type="match status" value="1"/>
</dbReference>
<dbReference type="Proteomes" id="UP001360953">
    <property type="component" value="Unassembled WGS sequence"/>
</dbReference>
<comment type="caution">
    <text evidence="6">The sequence shown here is derived from an EMBL/GenBank/DDBJ whole genome shotgun (WGS) entry which is preliminary data.</text>
</comment>
<protein>
    <recommendedName>
        <fullName evidence="8">Ribosomal protein L22</fullName>
    </recommendedName>
</protein>
<feature type="region of interest" description="Disordered" evidence="5">
    <location>
        <begin position="138"/>
        <end position="222"/>
    </location>
</feature>
<dbReference type="EMBL" id="JBBPEH010000002">
    <property type="protein sequence ID" value="KAK7542486.1"/>
    <property type="molecule type" value="Genomic_DNA"/>
</dbReference>
<dbReference type="PANTHER" id="PTHR13501:SF10">
    <property type="entry name" value="LARGE RIBOSOMAL SUBUNIT PROTEIN UL22M"/>
    <property type="match status" value="1"/>
</dbReference>
<evidence type="ECO:0008006" key="8">
    <source>
        <dbReference type="Google" id="ProtNLM"/>
    </source>
</evidence>
<dbReference type="InterPro" id="IPR001063">
    <property type="entry name" value="Ribosomal_uL22"/>
</dbReference>